<dbReference type="PANTHER" id="PTHR19303">
    <property type="entry name" value="TRANSPOSON"/>
    <property type="match status" value="1"/>
</dbReference>
<dbReference type="GO" id="GO:0005634">
    <property type="term" value="C:nucleus"/>
    <property type="evidence" value="ECO:0007669"/>
    <property type="project" value="TreeGrafter"/>
</dbReference>
<protein>
    <recommendedName>
        <fullName evidence="4">DDE-1 domain-containing protein</fullName>
    </recommendedName>
</protein>
<comment type="caution">
    <text evidence="2">The sequence shown here is derived from an EMBL/GenBank/DDBJ whole genome shotgun (WGS) entry which is preliminary data.</text>
</comment>
<evidence type="ECO:0008006" key="4">
    <source>
        <dbReference type="Google" id="ProtNLM"/>
    </source>
</evidence>
<sequence>MPLILNKNLEMSKLSQEDVSKVVTAKKKVLKEIESVVPVNTQIIRKYLSLIVDPERVLVVWIEGQTSHSIVQSLIQSKTLTLSSSVRAERGEEAQEGKCETRRGWLMKSEERNYLAKIINKGGYTKQEVFNVDERTSYWKEMPPRASIAREKAMPGFKASKNSLTLLLGADTASSFKLKPILIYHSKNPKVLKNYAQSTLPRLSKWTNKEKILLLFGNAPGLPGALMETYNEVNVVFLPANAATQNPFCSPWIKDDSSDGSGPSKWKPLEGSQNINIDRSMEEVIPALGGDFEGIKTSAKKVTAGAVEITRELELETEARAGGGGEEGKVETSGDSSMDAYRLPYFTEMESAPDEDAVMIVKRTANNLEYYMNLVDKEASGFERIDSSFERSSTVYKMLSSSLTCFRESVLKRKSQLMQQTSLLSYFKKMPHLPQPSATTTMISQQLLTSR</sequence>
<keyword evidence="3" id="KW-1185">Reference proteome</keyword>
<dbReference type="EMBL" id="VCEB01000008">
    <property type="protein sequence ID" value="KAB0374373.1"/>
    <property type="molecule type" value="Genomic_DNA"/>
</dbReference>
<gene>
    <name evidence="2" type="ORF">FD755_014629</name>
</gene>
<proteinExistence type="predicted"/>
<accession>A0A5N3XL60</accession>
<dbReference type="PANTHER" id="PTHR19303:SF26">
    <property type="entry name" value="TIGGER TRANSPOSABLE ELEMENT-DERIVED PROTEIN 1"/>
    <property type="match status" value="1"/>
</dbReference>
<dbReference type="Proteomes" id="UP000326062">
    <property type="component" value="Chromosome 7"/>
</dbReference>
<organism evidence="2 3">
    <name type="scientific">Muntiacus reevesi</name>
    <name type="common">Reeves' muntjac</name>
    <name type="synonym">Cervus reevesi</name>
    <dbReference type="NCBI Taxonomy" id="9886"/>
    <lineage>
        <taxon>Eukaryota</taxon>
        <taxon>Metazoa</taxon>
        <taxon>Chordata</taxon>
        <taxon>Craniata</taxon>
        <taxon>Vertebrata</taxon>
        <taxon>Euteleostomi</taxon>
        <taxon>Mammalia</taxon>
        <taxon>Eutheria</taxon>
        <taxon>Laurasiatheria</taxon>
        <taxon>Artiodactyla</taxon>
        <taxon>Ruminantia</taxon>
        <taxon>Pecora</taxon>
        <taxon>Cervidae</taxon>
        <taxon>Muntiacinae</taxon>
        <taxon>Muntiacus</taxon>
    </lineage>
</organism>
<evidence type="ECO:0000256" key="1">
    <source>
        <dbReference type="SAM" id="MobiDB-lite"/>
    </source>
</evidence>
<evidence type="ECO:0000313" key="3">
    <source>
        <dbReference type="Proteomes" id="UP000326062"/>
    </source>
</evidence>
<dbReference type="GO" id="GO:0003677">
    <property type="term" value="F:DNA binding"/>
    <property type="evidence" value="ECO:0007669"/>
    <property type="project" value="TreeGrafter"/>
</dbReference>
<dbReference type="InterPro" id="IPR050863">
    <property type="entry name" value="CenT-Element_Derived"/>
</dbReference>
<evidence type="ECO:0000313" key="2">
    <source>
        <dbReference type="EMBL" id="KAB0374373.1"/>
    </source>
</evidence>
<feature type="region of interest" description="Disordered" evidence="1">
    <location>
        <begin position="316"/>
        <end position="335"/>
    </location>
</feature>
<name>A0A5N3XL60_MUNRE</name>
<reference evidence="2 3" key="1">
    <citation type="submission" date="2019-06" db="EMBL/GenBank/DDBJ databases">
        <title>Discovery of a novel chromosome fission-fusion reversal in muntjac.</title>
        <authorList>
            <person name="Mudd A.B."/>
            <person name="Bredeson J.V."/>
            <person name="Baum R."/>
            <person name="Hockemeyer D."/>
            <person name="Rokhsar D.S."/>
        </authorList>
    </citation>
    <scope>NUCLEOTIDE SEQUENCE [LARGE SCALE GENOMIC DNA]</scope>
    <source>
        <strain evidence="2">UCam_UCB_Mr</strain>
        <tissue evidence="2">Fibroblast cell line</tissue>
    </source>
</reference>
<dbReference type="AlphaFoldDB" id="A0A5N3XL60"/>